<name>A0A7R9FR49_9CRUS</name>
<proteinExistence type="predicted"/>
<protein>
    <submittedName>
        <fullName evidence="1">Uncharacterized protein</fullName>
    </submittedName>
</protein>
<dbReference type="AlphaFoldDB" id="A0A7R9FR49"/>
<reference evidence="1" key="1">
    <citation type="submission" date="2020-11" db="EMBL/GenBank/DDBJ databases">
        <authorList>
            <person name="Tran Van P."/>
        </authorList>
    </citation>
    <scope>NUCLEOTIDE SEQUENCE</scope>
</reference>
<evidence type="ECO:0000313" key="2">
    <source>
        <dbReference type="Proteomes" id="UP000677054"/>
    </source>
</evidence>
<keyword evidence="2" id="KW-1185">Reference proteome</keyword>
<organism evidence="1">
    <name type="scientific">Darwinula stevensoni</name>
    <dbReference type="NCBI Taxonomy" id="69355"/>
    <lineage>
        <taxon>Eukaryota</taxon>
        <taxon>Metazoa</taxon>
        <taxon>Ecdysozoa</taxon>
        <taxon>Arthropoda</taxon>
        <taxon>Crustacea</taxon>
        <taxon>Oligostraca</taxon>
        <taxon>Ostracoda</taxon>
        <taxon>Podocopa</taxon>
        <taxon>Podocopida</taxon>
        <taxon>Darwinulocopina</taxon>
        <taxon>Darwinuloidea</taxon>
        <taxon>Darwinulidae</taxon>
        <taxon>Darwinula</taxon>
    </lineage>
</organism>
<gene>
    <name evidence="1" type="ORF">DSTB1V02_LOCUS11627</name>
</gene>
<dbReference type="EMBL" id="CAJPEV010003894">
    <property type="protein sequence ID" value="CAG0900762.1"/>
    <property type="molecule type" value="Genomic_DNA"/>
</dbReference>
<sequence length="310" mass="35521">MDVEGSARGWQLVGEGGKKFARWRGAVEVCEEEGAGEASRLERDSTGEKPIEVEDGGEKNLENLENFKKFTRDRGGGKHILVDEVPLTLGYQEAINTRELSSHWNWLVEMRNHVSSMTFAFRPNDESYTKDFLLKDVNPGDDKQLLSLKKAFEEHLNIQFSHPMDFRGYESSVVISINPTDEWLLEVVSRSRLQLIIMDNDPSHDDLWETMVREKRLQPQGVRISEDVEKRKLKSLLNFDHEGKFLKSTSMRRASGQRNQEWTLSEIRPKWIPRRNRHVLLGPLLGNGEVADVHTLGEGLTVTSTLRPSQ</sequence>
<dbReference type="Proteomes" id="UP000677054">
    <property type="component" value="Unassembled WGS sequence"/>
</dbReference>
<dbReference type="EMBL" id="LR903411">
    <property type="protein sequence ID" value="CAD7251865.1"/>
    <property type="molecule type" value="Genomic_DNA"/>
</dbReference>
<evidence type="ECO:0000313" key="1">
    <source>
        <dbReference type="EMBL" id="CAD7251865.1"/>
    </source>
</evidence>
<accession>A0A7R9FR49</accession>